<dbReference type="SUPFAM" id="SSF51735">
    <property type="entry name" value="NAD(P)-binding Rossmann-fold domains"/>
    <property type="match status" value="1"/>
</dbReference>
<dbReference type="Proteomes" id="UP000078558">
    <property type="component" value="Chromosome I"/>
</dbReference>
<dbReference type="PRINTS" id="PR00081">
    <property type="entry name" value="GDHRDH"/>
</dbReference>
<dbReference type="PANTHER" id="PTHR44085">
    <property type="entry name" value="SEPIAPTERIN REDUCTASE"/>
    <property type="match status" value="1"/>
</dbReference>
<evidence type="ECO:0000256" key="2">
    <source>
        <dbReference type="ARBA" id="ARBA00022490"/>
    </source>
</evidence>
<dbReference type="OrthoDB" id="9794387at2"/>
<dbReference type="AlphaFoldDB" id="A0A1C3K1I2"/>
<gene>
    <name evidence="6" type="ORF">ODI_03675</name>
    <name evidence="7" type="ORF">ODI_R1898</name>
</gene>
<dbReference type="RefSeq" id="WP_067753206.1">
    <property type="nucleotide sequence ID" value="NZ_LT907988.1"/>
</dbReference>
<evidence type="ECO:0000313" key="6">
    <source>
        <dbReference type="EMBL" id="SBT25372.1"/>
    </source>
</evidence>
<dbReference type="STRING" id="1851544.ODI_03675"/>
<keyword evidence="4" id="KW-0560">Oxidoreductase</keyword>
<accession>A0A1C3K1I2</accession>
<evidence type="ECO:0000256" key="1">
    <source>
        <dbReference type="ARBA" id="ARBA00004496"/>
    </source>
</evidence>
<dbReference type="GO" id="GO:0005737">
    <property type="term" value="C:cytoplasm"/>
    <property type="evidence" value="ECO:0007669"/>
    <property type="project" value="UniProtKB-SubCell"/>
</dbReference>
<sequence length="253" mass="26521">MSITTIAILTGASRGLGAALARGLVHPGTRLVTLSRSADPALDELARAQGAELEQVQVDLSDAASATRAARQVCDALPRDAGLRYRLVNNAGTLAPVARADQLDDGAAIATAFNLNVNAALLLSSAFLARLKGLNADRRVLNISSGAGRNPNPGWTVYCATKAALDMASRVTAQEQGTAGARIVSLAPGVIDTSMQAAIRASDPASFPALERFQQMHDSGALSSPEQTAQRILAYLERDDFGTTVIDDIRHYD</sequence>
<keyword evidence="3" id="KW-0521">NADP</keyword>
<dbReference type="PANTHER" id="PTHR44085:SF2">
    <property type="entry name" value="SEPIAPTERIN REDUCTASE"/>
    <property type="match status" value="1"/>
</dbReference>
<comment type="subcellular location">
    <subcellularLocation>
        <location evidence="1">Cytoplasm</location>
    </subcellularLocation>
</comment>
<dbReference type="KEGG" id="odi:ODI_R1898"/>
<evidence type="ECO:0000256" key="4">
    <source>
        <dbReference type="ARBA" id="ARBA00023002"/>
    </source>
</evidence>
<evidence type="ECO:0000313" key="7">
    <source>
        <dbReference type="EMBL" id="SOE49182.1"/>
    </source>
</evidence>
<dbReference type="InterPro" id="IPR051721">
    <property type="entry name" value="Biopterin_syn/organic_redct"/>
</dbReference>
<dbReference type="InterPro" id="IPR057326">
    <property type="entry name" value="KR_dom"/>
</dbReference>
<dbReference type="SMART" id="SM00822">
    <property type="entry name" value="PKS_KR"/>
    <property type="match status" value="1"/>
</dbReference>
<evidence type="ECO:0000259" key="5">
    <source>
        <dbReference type="SMART" id="SM00822"/>
    </source>
</evidence>
<name>A0A1C3K1I2_9BURK</name>
<evidence type="ECO:0000313" key="8">
    <source>
        <dbReference type="Proteomes" id="UP000078558"/>
    </source>
</evidence>
<dbReference type="EMBL" id="LT907988">
    <property type="protein sequence ID" value="SOE49182.1"/>
    <property type="molecule type" value="Genomic_DNA"/>
</dbReference>
<keyword evidence="2" id="KW-0963">Cytoplasm</keyword>
<dbReference type="EMBL" id="FLRC01000017">
    <property type="protein sequence ID" value="SBT25372.1"/>
    <property type="molecule type" value="Genomic_DNA"/>
</dbReference>
<keyword evidence="8" id="KW-1185">Reference proteome</keyword>
<dbReference type="GO" id="GO:0006729">
    <property type="term" value="P:tetrahydrobiopterin biosynthetic process"/>
    <property type="evidence" value="ECO:0007669"/>
    <property type="project" value="TreeGrafter"/>
</dbReference>
<dbReference type="GO" id="GO:0004757">
    <property type="term" value="F:sepiapterin reductase (NADP+) activity"/>
    <property type="evidence" value="ECO:0007669"/>
    <property type="project" value="TreeGrafter"/>
</dbReference>
<reference evidence="7 8" key="2">
    <citation type="submission" date="2017-08" db="EMBL/GenBank/DDBJ databases">
        <authorList>
            <person name="de Groot N.N."/>
        </authorList>
    </citation>
    <scope>NUCLEOTIDE SEQUENCE [LARGE SCALE GENOMIC DNA]</scope>
    <source>
        <strain evidence="7">Orrdi1</strain>
    </source>
</reference>
<dbReference type="NCBIfam" id="NF005436">
    <property type="entry name" value="PRK07023.1"/>
    <property type="match status" value="1"/>
</dbReference>
<proteinExistence type="predicted"/>
<dbReference type="InterPro" id="IPR036291">
    <property type="entry name" value="NAD(P)-bd_dom_sf"/>
</dbReference>
<dbReference type="Pfam" id="PF00106">
    <property type="entry name" value="adh_short"/>
    <property type="match status" value="1"/>
</dbReference>
<organism evidence="6 8">
    <name type="scientific">Orrella dioscoreae</name>
    <dbReference type="NCBI Taxonomy" id="1851544"/>
    <lineage>
        <taxon>Bacteria</taxon>
        <taxon>Pseudomonadati</taxon>
        <taxon>Pseudomonadota</taxon>
        <taxon>Betaproteobacteria</taxon>
        <taxon>Burkholderiales</taxon>
        <taxon>Alcaligenaceae</taxon>
        <taxon>Orrella</taxon>
    </lineage>
</organism>
<dbReference type="Gene3D" id="3.40.50.720">
    <property type="entry name" value="NAD(P)-binding Rossmann-like Domain"/>
    <property type="match status" value="1"/>
</dbReference>
<feature type="domain" description="Ketoreductase" evidence="5">
    <location>
        <begin position="5"/>
        <end position="193"/>
    </location>
</feature>
<dbReference type="InterPro" id="IPR002347">
    <property type="entry name" value="SDR_fam"/>
</dbReference>
<protein>
    <submittedName>
        <fullName evidence="6">Short-chain dehydrogenase/reductase SDR</fullName>
    </submittedName>
</protein>
<evidence type="ECO:0000256" key="3">
    <source>
        <dbReference type="ARBA" id="ARBA00022857"/>
    </source>
</evidence>
<reference evidence="6 8" key="1">
    <citation type="submission" date="2016-06" db="EMBL/GenBank/DDBJ databases">
        <authorList>
            <person name="Kjaerup R.B."/>
            <person name="Dalgaard T.S."/>
            <person name="Juul-Madsen H.R."/>
        </authorList>
    </citation>
    <scope>NUCLEOTIDE SEQUENCE [LARGE SCALE GENOMIC DNA]</scope>
    <source>
        <strain evidence="6">Orrdi1</strain>
    </source>
</reference>